<gene>
    <name evidence="1" type="ORF">BA896_008780</name>
</gene>
<sequence>MIVPNNKTSHVALQRNYLMIIPYLAAQRLIPAHNQRRSSQFIHDGAEHLSHPMKSNYSNTAQLKDLMTVPPMTAAQHAEVMRKRIAHRRMVEEARDLKRASAHQFDQR</sequence>
<name>A0A1E8PRR6_9BURK</name>
<protein>
    <submittedName>
        <fullName evidence="1">Uncharacterized protein</fullName>
    </submittedName>
</protein>
<evidence type="ECO:0000313" key="1">
    <source>
        <dbReference type="EMBL" id="OFJ48973.1"/>
    </source>
</evidence>
<organism evidence="1 2">
    <name type="scientific">Janthinobacterium lividum</name>
    <dbReference type="NCBI Taxonomy" id="29581"/>
    <lineage>
        <taxon>Bacteria</taxon>
        <taxon>Pseudomonadati</taxon>
        <taxon>Pseudomonadota</taxon>
        <taxon>Betaproteobacteria</taxon>
        <taxon>Burkholderiales</taxon>
        <taxon>Oxalobacteraceae</taxon>
        <taxon>Janthinobacterium</taxon>
    </lineage>
</organism>
<evidence type="ECO:0000313" key="2">
    <source>
        <dbReference type="Proteomes" id="UP000092634"/>
    </source>
</evidence>
<accession>A0A1E8PRR6</accession>
<dbReference type="EMBL" id="MAQB02000001">
    <property type="protein sequence ID" value="OFJ48973.1"/>
    <property type="molecule type" value="Genomic_DNA"/>
</dbReference>
<proteinExistence type="predicted"/>
<reference evidence="1 2" key="1">
    <citation type="submission" date="2016-10" db="EMBL/GenBank/DDBJ databases">
        <title>Updated version of Genome Assembly of Janthinobacterium lividum ERGS5:01.</title>
        <authorList>
            <person name="Kumar R."/>
            <person name="Acharya V."/>
            <person name="Singh D."/>
        </authorList>
    </citation>
    <scope>NUCLEOTIDE SEQUENCE [LARGE SCALE GENOMIC DNA]</scope>
    <source>
        <strain evidence="1 2">ERGS5:01</strain>
    </source>
</reference>
<dbReference type="Proteomes" id="UP000092634">
    <property type="component" value="Unassembled WGS sequence"/>
</dbReference>
<comment type="caution">
    <text evidence="1">The sequence shown here is derived from an EMBL/GenBank/DDBJ whole genome shotgun (WGS) entry which is preliminary data.</text>
</comment>
<dbReference type="AlphaFoldDB" id="A0A1E8PRR6"/>